<gene>
    <name evidence="2" type="ORF">ARMOST_09318</name>
</gene>
<feature type="region of interest" description="Disordered" evidence="1">
    <location>
        <begin position="293"/>
        <end position="345"/>
    </location>
</feature>
<dbReference type="OrthoDB" id="2978199at2759"/>
<feature type="compositionally biased region" description="Low complexity" evidence="1">
    <location>
        <begin position="20"/>
        <end position="37"/>
    </location>
</feature>
<organism evidence="2 3">
    <name type="scientific">Armillaria ostoyae</name>
    <name type="common">Armillaria root rot fungus</name>
    <dbReference type="NCBI Taxonomy" id="47428"/>
    <lineage>
        <taxon>Eukaryota</taxon>
        <taxon>Fungi</taxon>
        <taxon>Dikarya</taxon>
        <taxon>Basidiomycota</taxon>
        <taxon>Agaricomycotina</taxon>
        <taxon>Agaricomycetes</taxon>
        <taxon>Agaricomycetidae</taxon>
        <taxon>Agaricales</taxon>
        <taxon>Marasmiineae</taxon>
        <taxon>Physalacriaceae</taxon>
        <taxon>Armillaria</taxon>
    </lineage>
</organism>
<sequence length="475" mass="51290">MALPLPDDKTDDKADDKPANDASKADTASDTSKADTTNNTTIQSALTPMLLQIDPKAPDRFVTASPIGPTTFGTADQIQSNYALAHIADRPFAETKYSTWGATYTAFLLETGTDDLPSFAAQNSLIVRYYNILGRLAVYQTKLMKAYQDDVGGETTNIGVSADAGVPPADPVSLRKMEEWGRGEIVKAELEGCEDDLVFTKSDWNAYLRLNRTLAQIQPDYDDQTLANLIASQAYVDERLLYSYPGMVNRTMVVSGDQGSPQASYVPAWTATIINATSVNGASAKEITGNFENAARRGEKDDPPEDPTSSKSTSNTDPTTTQSVDSTAETGGCKPKKKRTSQQKISSVFRAVAAASSSSSSSPVRINGHGIVSHQVASSSSSTTLSSPLTSSSNLILVSLQEGTWADKRAEFVQYAWEEQPEIAEVYLGRRGEGPIGRRWSHVVLLAEGEGDVETIWLLGMVWETLPQPEGDKSF</sequence>
<accession>A0A284RB66</accession>
<feature type="compositionally biased region" description="Basic and acidic residues" evidence="1">
    <location>
        <begin position="1"/>
        <end position="19"/>
    </location>
</feature>
<evidence type="ECO:0000313" key="3">
    <source>
        <dbReference type="Proteomes" id="UP000219338"/>
    </source>
</evidence>
<keyword evidence="3" id="KW-1185">Reference proteome</keyword>
<evidence type="ECO:0000313" key="2">
    <source>
        <dbReference type="EMBL" id="SJL05982.1"/>
    </source>
</evidence>
<dbReference type="OMA" id="GGETTNI"/>
<reference evidence="3" key="1">
    <citation type="journal article" date="2017" name="Nat. Ecol. Evol.">
        <title>Genome expansion and lineage-specific genetic innovations in the forest pathogenic fungi Armillaria.</title>
        <authorList>
            <person name="Sipos G."/>
            <person name="Prasanna A.N."/>
            <person name="Walter M.C."/>
            <person name="O'Connor E."/>
            <person name="Balint B."/>
            <person name="Krizsan K."/>
            <person name="Kiss B."/>
            <person name="Hess J."/>
            <person name="Varga T."/>
            <person name="Slot J."/>
            <person name="Riley R."/>
            <person name="Boka B."/>
            <person name="Rigling D."/>
            <person name="Barry K."/>
            <person name="Lee J."/>
            <person name="Mihaltcheva S."/>
            <person name="LaButti K."/>
            <person name="Lipzen A."/>
            <person name="Waldron R."/>
            <person name="Moloney N.M."/>
            <person name="Sperisen C."/>
            <person name="Kredics L."/>
            <person name="Vagvoelgyi C."/>
            <person name="Patrignani A."/>
            <person name="Fitzpatrick D."/>
            <person name="Nagy I."/>
            <person name="Doyle S."/>
            <person name="Anderson J.B."/>
            <person name="Grigoriev I.V."/>
            <person name="Gueldener U."/>
            <person name="Muensterkoetter M."/>
            <person name="Nagy L.G."/>
        </authorList>
    </citation>
    <scope>NUCLEOTIDE SEQUENCE [LARGE SCALE GENOMIC DNA]</scope>
    <source>
        <strain evidence="3">C18/9</strain>
    </source>
</reference>
<protein>
    <submittedName>
        <fullName evidence="2">Uncharacterized protein</fullName>
    </submittedName>
</protein>
<evidence type="ECO:0000256" key="1">
    <source>
        <dbReference type="SAM" id="MobiDB-lite"/>
    </source>
</evidence>
<dbReference type="EMBL" id="FUEG01000006">
    <property type="protein sequence ID" value="SJL05982.1"/>
    <property type="molecule type" value="Genomic_DNA"/>
</dbReference>
<proteinExistence type="predicted"/>
<feature type="region of interest" description="Disordered" evidence="1">
    <location>
        <begin position="1"/>
        <end position="39"/>
    </location>
</feature>
<name>A0A284RB66_ARMOS</name>
<dbReference type="Proteomes" id="UP000219338">
    <property type="component" value="Unassembled WGS sequence"/>
</dbReference>
<feature type="compositionally biased region" description="Polar residues" evidence="1">
    <location>
        <begin position="307"/>
        <end position="329"/>
    </location>
</feature>
<dbReference type="AlphaFoldDB" id="A0A284RB66"/>